<evidence type="ECO:0008006" key="4">
    <source>
        <dbReference type="Google" id="ProtNLM"/>
    </source>
</evidence>
<dbReference type="CDD" id="cd03143">
    <property type="entry name" value="A4_beta-galactosidase_middle_domain"/>
    <property type="match status" value="1"/>
</dbReference>
<dbReference type="Gene3D" id="3.40.50.880">
    <property type="match status" value="1"/>
</dbReference>
<feature type="transmembrane region" description="Helical" evidence="1">
    <location>
        <begin position="41"/>
        <end position="60"/>
    </location>
</feature>
<evidence type="ECO:0000256" key="1">
    <source>
        <dbReference type="SAM" id="Phobius"/>
    </source>
</evidence>
<proteinExistence type="predicted"/>
<keyword evidence="1" id="KW-0812">Transmembrane</keyword>
<dbReference type="InterPro" id="IPR029062">
    <property type="entry name" value="Class_I_gatase-like"/>
</dbReference>
<accession>A0A1Y6C7Q3</accession>
<organism evidence="2 3">
    <name type="scientific">Tistlia consotensis USBA 355</name>
    <dbReference type="NCBI Taxonomy" id="560819"/>
    <lineage>
        <taxon>Bacteria</taxon>
        <taxon>Pseudomonadati</taxon>
        <taxon>Pseudomonadota</taxon>
        <taxon>Alphaproteobacteria</taxon>
        <taxon>Rhodospirillales</taxon>
        <taxon>Rhodovibrionaceae</taxon>
        <taxon>Tistlia</taxon>
    </lineage>
</organism>
<dbReference type="PANTHER" id="PTHR37947:SF1">
    <property type="entry name" value="BLL2462 PROTEIN"/>
    <property type="match status" value="1"/>
</dbReference>
<dbReference type="SUPFAM" id="SSF52317">
    <property type="entry name" value="Class I glutamine amidotransferase-like"/>
    <property type="match status" value="1"/>
</dbReference>
<gene>
    <name evidence="2" type="ORF">SAMN05428998_116113</name>
</gene>
<evidence type="ECO:0000313" key="2">
    <source>
        <dbReference type="EMBL" id="SMF46638.1"/>
    </source>
</evidence>
<name>A0A1Y6C7Q3_9PROT</name>
<feature type="transmembrane region" description="Helical" evidence="1">
    <location>
        <begin position="12"/>
        <end position="34"/>
    </location>
</feature>
<protein>
    <recommendedName>
        <fullName evidence="4">Glutamine amidotransferase domain-containing protein</fullName>
    </recommendedName>
</protein>
<reference evidence="2 3" key="1">
    <citation type="submission" date="2017-04" db="EMBL/GenBank/DDBJ databases">
        <authorList>
            <person name="Afonso C.L."/>
            <person name="Miller P.J."/>
            <person name="Scott M.A."/>
            <person name="Spackman E."/>
            <person name="Goraichik I."/>
            <person name="Dimitrov K.M."/>
            <person name="Suarez D.L."/>
            <person name="Swayne D.E."/>
        </authorList>
    </citation>
    <scope>NUCLEOTIDE SEQUENCE [LARGE SCALE GENOMIC DNA]</scope>
    <source>
        <strain evidence="2 3">USBA 355</strain>
    </source>
</reference>
<evidence type="ECO:0000313" key="3">
    <source>
        <dbReference type="Proteomes" id="UP000192917"/>
    </source>
</evidence>
<sequence length="701" mass="75754">MSGNLSIAWSPFVPWWVLGLLAALVLLPVAYALLRGARGALLRGLFALVLLLALANPAAVVEKRDPLPDVALVVVDQSASERIPPRPEQRNAAFLMLNRELSKLPDTEVRVIDAGEHALAADQADRGDPGTRLFGALRQALADISRERVAAVFLISDGQIHDVPEHMADLAIDAPVHLLLTGRDQEIDRRLVLEQVPSFGIVGKKQSLTLKVVDRPGSDARTAHLTISRNGEPPRSLEVPVGKSTPVEFELDRRGPTVLELQVDPLKGELTEVNNRAAVVVNGVRDRLRVLLVSGEPHPGERAWRNILKSDPSVDLVHFTILRPPEKQDGTPINELSLIAFPTRELFELKLDEFDLVIFDRYRRRGVLPTLYLDNVASYVENGGALLEASGPSFASPLSLARTPLGRILPAPPTGKVLEGGFKPRVTDLGHRHPVTAALEGAGIPGGKGPSWGRWFRQLDVDVEAPHAQVLMTGADGKPLLILDRVGKGRVAELASDHLWLWARGYDGGGPQAELVRRIAHWLMKEPDLEEEDLRARIDGQQLLIRRQSLSADPPPAITVTDPEGETQSVTLDASVPGVATARIPITEGGLYRVSDGTRTALAAAGALNPKEYEDPRASAEPTAAIREESGGGLVRLADTPQVALRKVAPGRDRHGRGWLGVLSHGAYLVTGVERAPLLPALAGLALALGGLLLAWRREGR</sequence>
<dbReference type="PANTHER" id="PTHR37947">
    <property type="entry name" value="BLL2462 PROTEIN"/>
    <property type="match status" value="1"/>
</dbReference>
<feature type="transmembrane region" description="Helical" evidence="1">
    <location>
        <begin position="678"/>
        <end position="696"/>
    </location>
</feature>
<dbReference type="STRING" id="560819.SAMN05428998_116113"/>
<dbReference type="AlphaFoldDB" id="A0A1Y6C7Q3"/>
<keyword evidence="1" id="KW-0472">Membrane</keyword>
<dbReference type="Proteomes" id="UP000192917">
    <property type="component" value="Unassembled WGS sequence"/>
</dbReference>
<keyword evidence="3" id="KW-1185">Reference proteome</keyword>
<dbReference type="EMBL" id="FWZX01000016">
    <property type="protein sequence ID" value="SMF46638.1"/>
    <property type="molecule type" value="Genomic_DNA"/>
</dbReference>
<keyword evidence="1" id="KW-1133">Transmembrane helix</keyword>
<dbReference type="RefSeq" id="WP_085124210.1">
    <property type="nucleotide sequence ID" value="NZ_FWZX01000016.1"/>
</dbReference>